<protein>
    <submittedName>
        <fullName evidence="2">Helix-turn-helix domain protein</fullName>
    </submittedName>
</protein>
<dbReference type="AlphaFoldDB" id="A0A1W6KFI6"/>
<evidence type="ECO:0000259" key="1">
    <source>
        <dbReference type="PROSITE" id="PS50943"/>
    </source>
</evidence>
<evidence type="ECO:0000313" key="2">
    <source>
        <dbReference type="EMBL" id="ARM86163.1"/>
    </source>
</evidence>
<accession>A0A1W6KFI6</accession>
<dbReference type="GO" id="GO:0003677">
    <property type="term" value="F:DNA binding"/>
    <property type="evidence" value="ECO:0007669"/>
    <property type="project" value="InterPro"/>
</dbReference>
<dbReference type="CDD" id="cd00093">
    <property type="entry name" value="HTH_XRE"/>
    <property type="match status" value="1"/>
</dbReference>
<name>A0A1W6KFI6_9GAMM</name>
<dbReference type="PROSITE" id="PS50943">
    <property type="entry name" value="HTH_CROC1"/>
    <property type="match status" value="1"/>
</dbReference>
<geneLocation type="plasmid" evidence="3">
    <name>psmr5</name>
</geneLocation>
<organism evidence="2 3">
    <name type="scientific">Marinobacter salarius</name>
    <dbReference type="NCBI Taxonomy" id="1420917"/>
    <lineage>
        <taxon>Bacteria</taxon>
        <taxon>Pseudomonadati</taxon>
        <taxon>Pseudomonadota</taxon>
        <taxon>Gammaproteobacteria</taxon>
        <taxon>Pseudomonadales</taxon>
        <taxon>Marinobacteraceae</taxon>
        <taxon>Marinobacter</taxon>
    </lineage>
</organism>
<dbReference type="Pfam" id="PF13560">
    <property type="entry name" value="HTH_31"/>
    <property type="match status" value="1"/>
</dbReference>
<dbReference type="InterPro" id="IPR010982">
    <property type="entry name" value="Lambda_DNA-bd_dom_sf"/>
</dbReference>
<feature type="domain" description="HTH cro/C1-type" evidence="1">
    <location>
        <begin position="24"/>
        <end position="55"/>
    </location>
</feature>
<sequence length="231" mass="25430">MLALETVAPDNASQSVDEDIGSVIRQARNTRRLSGEDMAKLTGLSRRTIVKIEQGDESVAYGSYRAVVRALELDRLLDIFASSSGEGFARSPQHYLSGASALSLPPEDGRPPALWYSSSLSNPKNWQVAGKHLTHTGSLIGVIGLWDATTAIARYGVTVPRMWAASPERAVFDLLVDHCEVDESMVPNIQATDIDDVVDLNQVTQWIELCKEFLSQPGRVRMQDWLEGGYR</sequence>
<dbReference type="RefSeq" id="WP_085682128.1">
    <property type="nucleotide sequence ID" value="NZ_CP020932.1"/>
</dbReference>
<dbReference type="SMART" id="SM00530">
    <property type="entry name" value="HTH_XRE"/>
    <property type="match status" value="1"/>
</dbReference>
<dbReference type="EMBL" id="CP020932">
    <property type="protein sequence ID" value="ARM86163.1"/>
    <property type="molecule type" value="Genomic_DNA"/>
</dbReference>
<keyword evidence="2" id="KW-0614">Plasmid</keyword>
<reference evidence="2 3" key="1">
    <citation type="submission" date="2017-04" db="EMBL/GenBank/DDBJ databases">
        <title>Genome Sequence of Marinobacter salarius strain SMR5 Isolated from a culture of the Diatom Skeletonema marinoi.</title>
        <authorList>
            <person name="Topel M."/>
            <person name="Pinder M.I.M."/>
            <person name="Johansson O.N."/>
            <person name="Kourtchenko O."/>
            <person name="Godhe A."/>
            <person name="Clarke A.K."/>
        </authorList>
    </citation>
    <scope>NUCLEOTIDE SEQUENCE [LARGE SCALE GENOMIC DNA]</scope>
    <source>
        <strain evidence="2 3">SMR5</strain>
        <plasmid evidence="3">Plasmid psmr5</plasmid>
    </source>
</reference>
<dbReference type="GeneID" id="77258048"/>
<gene>
    <name evidence="2" type="ORF">MARSALSMR5_04143</name>
</gene>
<dbReference type="InterPro" id="IPR001387">
    <property type="entry name" value="Cro/C1-type_HTH"/>
</dbReference>
<dbReference type="Gene3D" id="1.10.260.40">
    <property type="entry name" value="lambda repressor-like DNA-binding domains"/>
    <property type="match status" value="1"/>
</dbReference>
<dbReference type="Proteomes" id="UP000193100">
    <property type="component" value="Plasmid pSMR5"/>
</dbReference>
<dbReference type="SUPFAM" id="SSF47413">
    <property type="entry name" value="lambda repressor-like DNA-binding domains"/>
    <property type="match status" value="1"/>
</dbReference>
<proteinExistence type="predicted"/>
<evidence type="ECO:0000313" key="3">
    <source>
        <dbReference type="Proteomes" id="UP000193100"/>
    </source>
</evidence>